<name>A0ABD5QBR7_9EURY</name>
<feature type="coiled-coil region" evidence="2">
    <location>
        <begin position="83"/>
        <end position="124"/>
    </location>
</feature>
<comment type="caution">
    <text evidence="4">The sequence shown here is derived from an EMBL/GenBank/DDBJ whole genome shotgun (WGS) entry which is preliminary data.</text>
</comment>
<accession>A0ABD5QBR7</accession>
<dbReference type="EMBL" id="JBHSJG010000018">
    <property type="protein sequence ID" value="MFC4987155.1"/>
    <property type="molecule type" value="Genomic_DNA"/>
</dbReference>
<keyword evidence="1" id="KW-0862">Zinc</keyword>
<gene>
    <name evidence="4" type="ORF">ACFPFO_05125</name>
</gene>
<evidence type="ECO:0000313" key="4">
    <source>
        <dbReference type="EMBL" id="MFC4987155.1"/>
    </source>
</evidence>
<evidence type="ECO:0000259" key="3">
    <source>
        <dbReference type="PROSITE" id="PS50966"/>
    </source>
</evidence>
<keyword evidence="1" id="KW-0863">Zinc-finger</keyword>
<protein>
    <recommendedName>
        <fullName evidence="3">SWIM-type domain-containing protein</fullName>
    </recommendedName>
</protein>
<organism evidence="4 5">
    <name type="scientific">Saliphagus infecundisoli</name>
    <dbReference type="NCBI Taxonomy" id="1849069"/>
    <lineage>
        <taxon>Archaea</taxon>
        <taxon>Methanobacteriati</taxon>
        <taxon>Methanobacteriota</taxon>
        <taxon>Stenosarchaea group</taxon>
        <taxon>Halobacteria</taxon>
        <taxon>Halobacteriales</taxon>
        <taxon>Natrialbaceae</taxon>
        <taxon>Saliphagus</taxon>
    </lineage>
</organism>
<evidence type="ECO:0000256" key="1">
    <source>
        <dbReference type="PROSITE-ProRule" id="PRU00325"/>
    </source>
</evidence>
<feature type="domain" description="SWIM-type" evidence="3">
    <location>
        <begin position="41"/>
        <end position="75"/>
    </location>
</feature>
<dbReference type="AlphaFoldDB" id="A0ABD5QBR7"/>
<evidence type="ECO:0000256" key="2">
    <source>
        <dbReference type="SAM" id="Coils"/>
    </source>
</evidence>
<reference evidence="4 5" key="1">
    <citation type="journal article" date="2019" name="Int. J. Syst. Evol. Microbiol.">
        <title>The Global Catalogue of Microorganisms (GCM) 10K type strain sequencing project: providing services to taxonomists for standard genome sequencing and annotation.</title>
        <authorList>
            <consortium name="The Broad Institute Genomics Platform"/>
            <consortium name="The Broad Institute Genome Sequencing Center for Infectious Disease"/>
            <person name="Wu L."/>
            <person name="Ma J."/>
        </authorList>
    </citation>
    <scope>NUCLEOTIDE SEQUENCE [LARGE SCALE GENOMIC DNA]</scope>
    <source>
        <strain evidence="4 5">CGMCC 1.15824</strain>
    </source>
</reference>
<keyword evidence="5" id="KW-1185">Reference proteome</keyword>
<dbReference type="InterPro" id="IPR007527">
    <property type="entry name" value="Znf_SWIM"/>
</dbReference>
<sequence>MSESVQPDLDDRTLRAATQEMCVEEKARALFEVTSESGRTYTVDLREGVCSCPDFEYRDGVEECKHLRRVRIEVNQVDIEALQSELASRATDLQADAEQLEDEARKLDEQAREIENALDSLQEVAR</sequence>
<evidence type="ECO:0000313" key="5">
    <source>
        <dbReference type="Proteomes" id="UP001595925"/>
    </source>
</evidence>
<proteinExistence type="predicted"/>
<keyword evidence="1" id="KW-0479">Metal-binding</keyword>
<dbReference type="Proteomes" id="UP001595925">
    <property type="component" value="Unassembled WGS sequence"/>
</dbReference>
<dbReference type="RefSeq" id="WP_224828544.1">
    <property type="nucleotide sequence ID" value="NZ_JAIVEF010000007.1"/>
</dbReference>
<keyword evidence="2" id="KW-0175">Coiled coil</keyword>
<dbReference type="PROSITE" id="PS50966">
    <property type="entry name" value="ZF_SWIM"/>
    <property type="match status" value="1"/>
</dbReference>
<dbReference type="GO" id="GO:0008270">
    <property type="term" value="F:zinc ion binding"/>
    <property type="evidence" value="ECO:0007669"/>
    <property type="project" value="UniProtKB-KW"/>
</dbReference>